<evidence type="ECO:0000259" key="9">
    <source>
        <dbReference type="PROSITE" id="PS50111"/>
    </source>
</evidence>
<organism evidence="11 12">
    <name type="scientific">Lysinibacillus odysseyi 34hs-1 = NBRC 100172</name>
    <dbReference type="NCBI Taxonomy" id="1220589"/>
    <lineage>
        <taxon>Bacteria</taxon>
        <taxon>Bacillati</taxon>
        <taxon>Bacillota</taxon>
        <taxon>Bacilli</taxon>
        <taxon>Bacillales</taxon>
        <taxon>Bacillaceae</taxon>
        <taxon>Lysinibacillus</taxon>
    </lineage>
</organism>
<keyword evidence="3 8" id="KW-0472">Membrane</keyword>
<evidence type="ECO:0008006" key="13">
    <source>
        <dbReference type="Google" id="ProtNLM"/>
    </source>
</evidence>
<dbReference type="SMART" id="SM00283">
    <property type="entry name" value="MA"/>
    <property type="match status" value="1"/>
</dbReference>
<dbReference type="GO" id="GO:0006935">
    <property type="term" value="P:chemotaxis"/>
    <property type="evidence" value="ECO:0007669"/>
    <property type="project" value="InterPro"/>
</dbReference>
<gene>
    <name evidence="11" type="ORF">CD32_04600</name>
</gene>
<dbReference type="Pfam" id="PF00672">
    <property type="entry name" value="HAMP"/>
    <property type="match status" value="1"/>
</dbReference>
<dbReference type="SMART" id="SM00304">
    <property type="entry name" value="HAMP"/>
    <property type="match status" value="1"/>
</dbReference>
<sequence>MSVRKKINIGFMTVEFLALLSLGFAAFQFFSLDRKVEKAIDSQIVQMQITQSIEAVLANQGMYASIYVTEPSKDNLESLSSYSNQLTANIEELSLMALSNDMQEYVSKLSDYNETIQGYVSGITRSAAASKGEIAQRQLKNEYMEMKETMSSLTGEMADYLQKDIAHLSDEVNDATLLSTIVSGISFIFIVIIVTAYLIFVRRSVTKPLSQVVEQASIIAGGDLSRPDYTYKNNDEIGSLVIEFNKMKHSFQKIIFDLQKNSAHVSESANTLFSATASITASTGEAAENIAETSQAAGSMSQSTKEIAQAMDETASGIQRIAEATQLLHQNALDMNETADFGIETIVTAQQQMNTINESTRTISHLTRKLSEQTDEIGEITKVITAITEQTNLLALNAAIEAARAGEHGKGFAVVADEVRKLAEQSKLSAEQIVSLIGNIHHDMENVEQAVSSGLVSVSEGVEVIQKAGTAFEEITANVTSLTTQVEEVSATSQQISASAEEVSASINEVARATEQTSVNLQVISSTTEKQSATIQNVHTVSTELSQNAQELDKITKQFKLP</sequence>
<feature type="domain" description="Methyl-accepting transducer" evidence="9">
    <location>
        <begin position="275"/>
        <end position="511"/>
    </location>
</feature>
<evidence type="ECO:0000256" key="3">
    <source>
        <dbReference type="ARBA" id="ARBA00023136"/>
    </source>
</evidence>
<dbReference type="EMBL" id="JPVP01000049">
    <property type="protein sequence ID" value="KGR87016.1"/>
    <property type="molecule type" value="Genomic_DNA"/>
</dbReference>
<dbReference type="RefSeq" id="WP_036151746.1">
    <property type="nucleotide sequence ID" value="NZ_AVCX01000013.1"/>
</dbReference>
<dbReference type="InterPro" id="IPR004089">
    <property type="entry name" value="MCPsignal_dom"/>
</dbReference>
<dbReference type="STRING" id="1220589.CD32_04600"/>
<dbReference type="GO" id="GO:0004888">
    <property type="term" value="F:transmembrane signaling receptor activity"/>
    <property type="evidence" value="ECO:0007669"/>
    <property type="project" value="InterPro"/>
</dbReference>
<dbReference type="GO" id="GO:0005886">
    <property type="term" value="C:plasma membrane"/>
    <property type="evidence" value="ECO:0007669"/>
    <property type="project" value="UniProtKB-SubCell"/>
</dbReference>
<dbReference type="Proteomes" id="UP000030437">
    <property type="component" value="Unassembled WGS sequence"/>
</dbReference>
<dbReference type="PROSITE" id="PS50111">
    <property type="entry name" value="CHEMOTAXIS_TRANSDUC_2"/>
    <property type="match status" value="1"/>
</dbReference>
<evidence type="ECO:0000256" key="4">
    <source>
        <dbReference type="ARBA" id="ARBA00023224"/>
    </source>
</evidence>
<dbReference type="SUPFAM" id="SSF58104">
    <property type="entry name" value="Methyl-accepting chemotaxis protein (MCP) signaling domain"/>
    <property type="match status" value="1"/>
</dbReference>
<keyword evidence="8" id="KW-0812">Transmembrane</keyword>
<keyword evidence="2" id="KW-1003">Cell membrane</keyword>
<dbReference type="Gene3D" id="6.10.340.10">
    <property type="match status" value="1"/>
</dbReference>
<dbReference type="PANTHER" id="PTHR32089:SF112">
    <property type="entry name" value="LYSOZYME-LIKE PROTEIN-RELATED"/>
    <property type="match status" value="1"/>
</dbReference>
<evidence type="ECO:0000313" key="11">
    <source>
        <dbReference type="EMBL" id="KGR87016.1"/>
    </source>
</evidence>
<dbReference type="PRINTS" id="PR00260">
    <property type="entry name" value="CHEMTRNSDUCR"/>
</dbReference>
<accession>A0A0A3IQL7</accession>
<dbReference type="Gene3D" id="1.10.287.950">
    <property type="entry name" value="Methyl-accepting chemotaxis protein"/>
    <property type="match status" value="1"/>
</dbReference>
<evidence type="ECO:0000259" key="10">
    <source>
        <dbReference type="PROSITE" id="PS50885"/>
    </source>
</evidence>
<evidence type="ECO:0000256" key="7">
    <source>
        <dbReference type="SAM" id="Coils"/>
    </source>
</evidence>
<reference evidence="11 12" key="1">
    <citation type="submission" date="2014-02" db="EMBL/GenBank/DDBJ databases">
        <title>Draft genome sequence of Lysinibacillus odysseyi NBRC 100172.</title>
        <authorList>
            <person name="Zhang F."/>
            <person name="Wang G."/>
            <person name="Zhang L."/>
        </authorList>
    </citation>
    <scope>NUCLEOTIDE SEQUENCE [LARGE SCALE GENOMIC DNA]</scope>
    <source>
        <strain evidence="11 12">NBRC 100172</strain>
    </source>
</reference>
<dbReference type="CDD" id="cd06225">
    <property type="entry name" value="HAMP"/>
    <property type="match status" value="1"/>
</dbReference>
<keyword evidence="4 6" id="KW-0807">Transducer</keyword>
<comment type="caution">
    <text evidence="11">The sequence shown here is derived from an EMBL/GenBank/DDBJ whole genome shotgun (WGS) entry which is preliminary data.</text>
</comment>
<evidence type="ECO:0000256" key="1">
    <source>
        <dbReference type="ARBA" id="ARBA00004236"/>
    </source>
</evidence>
<feature type="domain" description="HAMP" evidence="10">
    <location>
        <begin position="203"/>
        <end position="256"/>
    </location>
</feature>
<dbReference type="GO" id="GO:0007165">
    <property type="term" value="P:signal transduction"/>
    <property type="evidence" value="ECO:0007669"/>
    <property type="project" value="UniProtKB-KW"/>
</dbReference>
<evidence type="ECO:0000256" key="6">
    <source>
        <dbReference type="PROSITE-ProRule" id="PRU00284"/>
    </source>
</evidence>
<comment type="similarity">
    <text evidence="5">Belongs to the methyl-accepting chemotaxis (MCP) protein family.</text>
</comment>
<evidence type="ECO:0000256" key="8">
    <source>
        <dbReference type="SAM" id="Phobius"/>
    </source>
</evidence>
<dbReference type="InterPro" id="IPR004090">
    <property type="entry name" value="Chemotax_Me-accpt_rcpt"/>
</dbReference>
<dbReference type="eggNOG" id="COG0840">
    <property type="taxonomic scope" value="Bacteria"/>
</dbReference>
<evidence type="ECO:0000313" key="12">
    <source>
        <dbReference type="Proteomes" id="UP000030437"/>
    </source>
</evidence>
<comment type="subcellular location">
    <subcellularLocation>
        <location evidence="1">Cell membrane</location>
    </subcellularLocation>
</comment>
<dbReference type="Pfam" id="PF00015">
    <property type="entry name" value="MCPsignal"/>
    <property type="match status" value="1"/>
</dbReference>
<dbReference type="CDD" id="cd11386">
    <property type="entry name" value="MCP_signal"/>
    <property type="match status" value="1"/>
</dbReference>
<dbReference type="PROSITE" id="PS50885">
    <property type="entry name" value="HAMP"/>
    <property type="match status" value="1"/>
</dbReference>
<dbReference type="AlphaFoldDB" id="A0A0A3IQL7"/>
<protein>
    <recommendedName>
        <fullName evidence="13">Chemotaxis protein</fullName>
    </recommendedName>
</protein>
<dbReference type="InterPro" id="IPR003660">
    <property type="entry name" value="HAMP_dom"/>
</dbReference>
<evidence type="ECO:0000256" key="2">
    <source>
        <dbReference type="ARBA" id="ARBA00022475"/>
    </source>
</evidence>
<dbReference type="PANTHER" id="PTHR32089">
    <property type="entry name" value="METHYL-ACCEPTING CHEMOTAXIS PROTEIN MCPB"/>
    <property type="match status" value="1"/>
</dbReference>
<keyword evidence="8" id="KW-1133">Transmembrane helix</keyword>
<proteinExistence type="inferred from homology"/>
<keyword evidence="7" id="KW-0175">Coiled coil</keyword>
<dbReference type="OrthoDB" id="2168386at2"/>
<feature type="coiled-coil region" evidence="7">
    <location>
        <begin position="95"/>
        <end position="156"/>
    </location>
</feature>
<keyword evidence="12" id="KW-1185">Reference proteome</keyword>
<feature type="transmembrane region" description="Helical" evidence="8">
    <location>
        <begin position="177"/>
        <end position="200"/>
    </location>
</feature>
<name>A0A0A3IQL7_9BACI</name>
<evidence type="ECO:0000256" key="5">
    <source>
        <dbReference type="ARBA" id="ARBA00029447"/>
    </source>
</evidence>